<dbReference type="AlphaFoldDB" id="A0A1F6NUN4"/>
<evidence type="ECO:0008006" key="3">
    <source>
        <dbReference type="Google" id="ProtNLM"/>
    </source>
</evidence>
<dbReference type="EMBL" id="MFQZ01000010">
    <property type="protein sequence ID" value="OGH87578.1"/>
    <property type="molecule type" value="Genomic_DNA"/>
</dbReference>
<organism evidence="1 2">
    <name type="scientific">Candidatus Magasanikbacteria bacterium RIFOXYC2_FULL_42_28</name>
    <dbReference type="NCBI Taxonomy" id="1798704"/>
    <lineage>
        <taxon>Bacteria</taxon>
        <taxon>Candidatus Magasanikiibacteriota</taxon>
    </lineage>
</organism>
<gene>
    <name evidence="1" type="ORF">A3J93_03580</name>
</gene>
<evidence type="ECO:0000313" key="1">
    <source>
        <dbReference type="EMBL" id="OGH87578.1"/>
    </source>
</evidence>
<name>A0A1F6NUN4_9BACT</name>
<dbReference type="Proteomes" id="UP000177907">
    <property type="component" value="Unassembled WGS sequence"/>
</dbReference>
<sequence>MDKIKKLFKKLSATDRIALAAALELLVANNLEGLDIKKLAGGNLWRLRVGNFRIIFKRHNAENIVYEIRRRDENTYKGLV</sequence>
<reference evidence="1 2" key="1">
    <citation type="journal article" date="2016" name="Nat. Commun.">
        <title>Thousands of microbial genomes shed light on interconnected biogeochemical processes in an aquifer system.</title>
        <authorList>
            <person name="Anantharaman K."/>
            <person name="Brown C.T."/>
            <person name="Hug L.A."/>
            <person name="Sharon I."/>
            <person name="Castelle C.J."/>
            <person name="Probst A.J."/>
            <person name="Thomas B.C."/>
            <person name="Singh A."/>
            <person name="Wilkins M.J."/>
            <person name="Karaoz U."/>
            <person name="Brodie E.L."/>
            <person name="Williams K.H."/>
            <person name="Hubbard S.S."/>
            <person name="Banfield J.F."/>
        </authorList>
    </citation>
    <scope>NUCLEOTIDE SEQUENCE [LARGE SCALE GENOMIC DNA]</scope>
</reference>
<evidence type="ECO:0000313" key="2">
    <source>
        <dbReference type="Proteomes" id="UP000177907"/>
    </source>
</evidence>
<proteinExistence type="predicted"/>
<accession>A0A1F6NUN4</accession>
<dbReference type="Gene3D" id="3.30.2310.20">
    <property type="entry name" value="RelE-like"/>
    <property type="match status" value="1"/>
</dbReference>
<dbReference type="InterPro" id="IPR035093">
    <property type="entry name" value="RelE/ParE_toxin_dom_sf"/>
</dbReference>
<protein>
    <recommendedName>
        <fullName evidence="3">Plasmid stabilization protein</fullName>
    </recommendedName>
</protein>
<dbReference type="STRING" id="1798704.A3J93_03580"/>
<comment type="caution">
    <text evidence="1">The sequence shown here is derived from an EMBL/GenBank/DDBJ whole genome shotgun (WGS) entry which is preliminary data.</text>
</comment>
<dbReference type="SUPFAM" id="SSF143011">
    <property type="entry name" value="RelE-like"/>
    <property type="match status" value="1"/>
</dbReference>